<dbReference type="PROSITE" id="PS50110">
    <property type="entry name" value="RESPONSE_REGULATORY"/>
    <property type="match status" value="1"/>
</dbReference>
<organism evidence="11 12">
    <name type="scientific">Halteria grandinella</name>
    <dbReference type="NCBI Taxonomy" id="5974"/>
    <lineage>
        <taxon>Eukaryota</taxon>
        <taxon>Sar</taxon>
        <taxon>Alveolata</taxon>
        <taxon>Ciliophora</taxon>
        <taxon>Intramacronucleata</taxon>
        <taxon>Spirotrichea</taxon>
        <taxon>Stichotrichia</taxon>
        <taxon>Sporadotrichida</taxon>
        <taxon>Halteriidae</taxon>
        <taxon>Halteria</taxon>
    </lineage>
</organism>
<proteinExistence type="predicted"/>
<dbReference type="CDD" id="cd00082">
    <property type="entry name" value="HisKA"/>
    <property type="match status" value="1"/>
</dbReference>
<dbReference type="PRINTS" id="PR00344">
    <property type="entry name" value="BCTRLSENSOR"/>
</dbReference>
<dbReference type="EC" id="2.7.13.3" evidence="2"/>
<dbReference type="EMBL" id="RRYP01002367">
    <property type="protein sequence ID" value="TNV84857.1"/>
    <property type="molecule type" value="Genomic_DNA"/>
</dbReference>
<feature type="region of interest" description="Disordered" evidence="7">
    <location>
        <begin position="306"/>
        <end position="330"/>
    </location>
</feature>
<evidence type="ECO:0000259" key="10">
    <source>
        <dbReference type="PROSITE" id="PS50110"/>
    </source>
</evidence>
<dbReference type="SUPFAM" id="SSF55874">
    <property type="entry name" value="ATPase domain of HSP90 chaperone/DNA topoisomerase II/histidine kinase"/>
    <property type="match status" value="1"/>
</dbReference>
<evidence type="ECO:0000256" key="6">
    <source>
        <dbReference type="PROSITE-ProRule" id="PRU00169"/>
    </source>
</evidence>
<dbReference type="InterPro" id="IPR001789">
    <property type="entry name" value="Sig_transdc_resp-reg_receiver"/>
</dbReference>
<keyword evidence="12" id="KW-1185">Reference proteome</keyword>
<reference evidence="11" key="1">
    <citation type="submission" date="2019-06" db="EMBL/GenBank/DDBJ databases">
        <authorList>
            <person name="Zheng W."/>
        </authorList>
    </citation>
    <scope>NUCLEOTIDE SEQUENCE</scope>
    <source>
        <strain evidence="11">QDHG01</strain>
    </source>
</reference>
<dbReference type="Gene3D" id="1.10.287.130">
    <property type="match status" value="1"/>
</dbReference>
<dbReference type="InterPro" id="IPR004358">
    <property type="entry name" value="Sig_transdc_His_kin-like_C"/>
</dbReference>
<dbReference type="GO" id="GO:0000155">
    <property type="term" value="F:phosphorelay sensor kinase activity"/>
    <property type="evidence" value="ECO:0007669"/>
    <property type="project" value="InterPro"/>
</dbReference>
<evidence type="ECO:0000259" key="9">
    <source>
        <dbReference type="PROSITE" id="PS50109"/>
    </source>
</evidence>
<feature type="domain" description="Histidine kinase" evidence="9">
    <location>
        <begin position="407"/>
        <end position="631"/>
    </location>
</feature>
<feature type="transmembrane region" description="Helical" evidence="8">
    <location>
        <begin position="84"/>
        <end position="105"/>
    </location>
</feature>
<evidence type="ECO:0000256" key="2">
    <source>
        <dbReference type="ARBA" id="ARBA00012438"/>
    </source>
</evidence>
<dbReference type="SMART" id="SM00387">
    <property type="entry name" value="HATPase_c"/>
    <property type="match status" value="1"/>
</dbReference>
<accession>A0A8J8T730</accession>
<evidence type="ECO:0000256" key="3">
    <source>
        <dbReference type="ARBA" id="ARBA00022553"/>
    </source>
</evidence>
<feature type="compositionally biased region" description="Polar residues" evidence="7">
    <location>
        <begin position="663"/>
        <end position="678"/>
    </location>
</feature>
<dbReference type="InterPro" id="IPR003661">
    <property type="entry name" value="HisK_dim/P_dom"/>
</dbReference>
<dbReference type="CDD" id="cd17546">
    <property type="entry name" value="REC_hyHK_CKI1_RcsC-like"/>
    <property type="match status" value="1"/>
</dbReference>
<evidence type="ECO:0000256" key="1">
    <source>
        <dbReference type="ARBA" id="ARBA00000085"/>
    </source>
</evidence>
<feature type="region of interest" description="Disordered" evidence="7">
    <location>
        <begin position="1"/>
        <end position="30"/>
    </location>
</feature>
<dbReference type="AlphaFoldDB" id="A0A8J8T730"/>
<dbReference type="FunFam" id="3.30.565.10:FF:000010">
    <property type="entry name" value="Sensor histidine kinase RcsC"/>
    <property type="match status" value="1"/>
</dbReference>
<evidence type="ECO:0000256" key="8">
    <source>
        <dbReference type="SAM" id="Phobius"/>
    </source>
</evidence>
<dbReference type="Proteomes" id="UP000785679">
    <property type="component" value="Unassembled WGS sequence"/>
</dbReference>
<dbReference type="SMART" id="SM00448">
    <property type="entry name" value="REC"/>
    <property type="match status" value="1"/>
</dbReference>
<keyword evidence="4" id="KW-0808">Transferase</keyword>
<dbReference type="SMART" id="SM00388">
    <property type="entry name" value="HisKA"/>
    <property type="match status" value="1"/>
</dbReference>
<feature type="compositionally biased region" description="Basic and acidic residues" evidence="7">
    <location>
        <begin position="316"/>
        <end position="329"/>
    </location>
</feature>
<evidence type="ECO:0000313" key="12">
    <source>
        <dbReference type="Proteomes" id="UP000785679"/>
    </source>
</evidence>
<feature type="transmembrane region" description="Helical" evidence="8">
    <location>
        <begin position="142"/>
        <end position="163"/>
    </location>
</feature>
<keyword evidence="3 6" id="KW-0597">Phosphoprotein</keyword>
<name>A0A8J8T730_HALGN</name>
<dbReference type="Pfam" id="PF00072">
    <property type="entry name" value="Response_reg"/>
    <property type="match status" value="1"/>
</dbReference>
<dbReference type="PROSITE" id="PS50109">
    <property type="entry name" value="HIS_KIN"/>
    <property type="match status" value="1"/>
</dbReference>
<keyword evidence="5" id="KW-0418">Kinase</keyword>
<feature type="compositionally biased region" description="Polar residues" evidence="7">
    <location>
        <begin position="714"/>
        <end position="725"/>
    </location>
</feature>
<feature type="domain" description="Response regulatory" evidence="10">
    <location>
        <begin position="833"/>
        <end position="992"/>
    </location>
</feature>
<evidence type="ECO:0000256" key="7">
    <source>
        <dbReference type="SAM" id="MobiDB-lite"/>
    </source>
</evidence>
<evidence type="ECO:0000313" key="11">
    <source>
        <dbReference type="EMBL" id="TNV84857.1"/>
    </source>
</evidence>
<evidence type="ECO:0000256" key="5">
    <source>
        <dbReference type="ARBA" id="ARBA00022777"/>
    </source>
</evidence>
<feature type="transmembrane region" description="Helical" evidence="8">
    <location>
        <begin position="184"/>
        <end position="203"/>
    </location>
</feature>
<keyword evidence="8" id="KW-0812">Transmembrane</keyword>
<dbReference type="InterPro" id="IPR011006">
    <property type="entry name" value="CheY-like_superfamily"/>
</dbReference>
<comment type="caution">
    <text evidence="11">The sequence shown here is derived from an EMBL/GenBank/DDBJ whole genome shotgun (WGS) entry which is preliminary data.</text>
</comment>
<protein>
    <recommendedName>
        <fullName evidence="2">histidine kinase</fullName>
        <ecNumber evidence="2">2.7.13.3</ecNumber>
    </recommendedName>
</protein>
<comment type="catalytic activity">
    <reaction evidence="1">
        <text>ATP + protein L-histidine = ADP + protein N-phospho-L-histidine.</text>
        <dbReference type="EC" id="2.7.13.3"/>
    </reaction>
</comment>
<dbReference type="PANTHER" id="PTHR43047">
    <property type="entry name" value="TWO-COMPONENT HISTIDINE PROTEIN KINASE"/>
    <property type="match status" value="1"/>
</dbReference>
<dbReference type="OrthoDB" id="207061at2759"/>
<evidence type="ECO:0000256" key="4">
    <source>
        <dbReference type="ARBA" id="ARBA00022679"/>
    </source>
</evidence>
<dbReference type="Pfam" id="PF00512">
    <property type="entry name" value="HisKA"/>
    <property type="match status" value="1"/>
</dbReference>
<sequence>MPQLSGEKSPPFEAPHLKPSNSQGPIEKQPVENMLSKEADQLDAEDQRMRGLLFGFLRFHTYSSFFFMMVEAFMHYYMGEEGSVLRRATPLFVSFTIMKTVLYQIETKNNEWFKRNGSLIILGAFIIGVSEQQIFLSPDKYVVFPVLLIFLATQEFLELAMSTTYQRKKVHRIIFWGYHIIRNFVHYGDVPHLMVASIIALIISQQMTAEIYENFLSKLQRHANELKSTFNGTINLIPTGVMIIDVSTKSFSFINKEMAEFLSLKGHGQINDQEGAKQQVALFVQKNTIFTEYQYALDQASSVKRSTSANSGDSLGKFRDIQEKKKENKASTSQRTNLWEVLINLNSYIQSEKVDSIFKSHQPRRYIQVRSQLINNGSQIMAICTDITRLKDVEAQARQMRSSFFSSIAHELRTPLNSVIPILKLVQQFLSAKGPINVEKIARFINIALNSSMHLENVIEDALDISRLENNKFQIFKETIEVRDCVRQVLDIMKFQVEQKGLALHHEIGREVPLKIVTDQKRFKQVLFNLLGNAIKFTFEGSIQLAINFDDQKQILKVKIKDTGVGIQPDDLNKLFKFFGCLSKTKDINKGGMGLGLTISKMIVQQLGGEITAKSTPQTGSEFSFWIPIESNARKTHIIHEEFSDLEQTIRSVHRDRERKSSWAPNSRGFTPKSSSKFQPVQGFKRKSILSKSSTLSFKHSSTTQKIVIENLNTQKESSEKQINSENEDGNDRTENFNITNCLQESPLNQREQEKTFADMYLELQEKSCVAPSAFLQQEYYPARRFPNAKRSSLLKNQRVLETIICLSSQRERTSSSVSENTSLQIERDKTIRILCVDDSANNLFVLKEMVLSMFDDDSEVIITTALNGKIAFDLIKSKHAEARASVPLFDMILMDLQMPVMNGFQTAAAIREFTDEVEGFDQDYFILAVSAISKMQFQTNQDSELFDGFRKIINISNYLLSYSGEANRLRIIEGVHPRHQRVQEYVRPTIK</sequence>
<keyword evidence="8" id="KW-0472">Membrane</keyword>
<feature type="transmembrane region" description="Helical" evidence="8">
    <location>
        <begin position="117"/>
        <end position="136"/>
    </location>
</feature>
<dbReference type="Gene3D" id="3.30.565.10">
    <property type="entry name" value="Histidine kinase-like ATPase, C-terminal domain"/>
    <property type="match status" value="1"/>
</dbReference>
<dbReference type="Pfam" id="PF02518">
    <property type="entry name" value="HATPase_c"/>
    <property type="match status" value="1"/>
</dbReference>
<dbReference type="InterPro" id="IPR003594">
    <property type="entry name" value="HATPase_dom"/>
</dbReference>
<dbReference type="InterPro" id="IPR005467">
    <property type="entry name" value="His_kinase_dom"/>
</dbReference>
<feature type="region of interest" description="Disordered" evidence="7">
    <location>
        <begin position="655"/>
        <end position="678"/>
    </location>
</feature>
<dbReference type="Gene3D" id="3.40.50.2300">
    <property type="match status" value="1"/>
</dbReference>
<dbReference type="SUPFAM" id="SSF47384">
    <property type="entry name" value="Homodimeric domain of signal transducing histidine kinase"/>
    <property type="match status" value="1"/>
</dbReference>
<dbReference type="InterPro" id="IPR036097">
    <property type="entry name" value="HisK_dim/P_sf"/>
</dbReference>
<keyword evidence="8" id="KW-1133">Transmembrane helix</keyword>
<dbReference type="SUPFAM" id="SSF52172">
    <property type="entry name" value="CheY-like"/>
    <property type="match status" value="1"/>
</dbReference>
<feature type="modified residue" description="4-aspartylphosphate" evidence="6">
    <location>
        <position position="896"/>
    </location>
</feature>
<dbReference type="InterPro" id="IPR036890">
    <property type="entry name" value="HATPase_C_sf"/>
</dbReference>
<feature type="region of interest" description="Disordered" evidence="7">
    <location>
        <begin position="714"/>
        <end position="736"/>
    </location>
</feature>
<gene>
    <name evidence="11" type="ORF">FGO68_gene13357</name>
</gene>
<feature type="transmembrane region" description="Helical" evidence="8">
    <location>
        <begin position="59"/>
        <end position="78"/>
    </location>
</feature>